<reference evidence="1" key="2">
    <citation type="journal article" date="2022" name="New Phytol.">
        <title>Evolutionary transition to the ectomycorrhizal habit in the genomes of a hyperdiverse lineage of mushroom-forming fungi.</title>
        <authorList>
            <person name="Looney B."/>
            <person name="Miyauchi S."/>
            <person name="Morin E."/>
            <person name="Drula E."/>
            <person name="Courty P.E."/>
            <person name="Kohler A."/>
            <person name="Kuo A."/>
            <person name="LaButti K."/>
            <person name="Pangilinan J."/>
            <person name="Lipzen A."/>
            <person name="Riley R."/>
            <person name="Andreopoulos W."/>
            <person name="He G."/>
            <person name="Johnson J."/>
            <person name="Nolan M."/>
            <person name="Tritt A."/>
            <person name="Barry K.W."/>
            <person name="Grigoriev I.V."/>
            <person name="Nagy L.G."/>
            <person name="Hibbett D."/>
            <person name="Henrissat B."/>
            <person name="Matheny P.B."/>
            <person name="Labbe J."/>
            <person name="Martin F.M."/>
        </authorList>
    </citation>
    <scope>NUCLEOTIDE SEQUENCE</scope>
    <source>
        <strain evidence="1">EC-137</strain>
    </source>
</reference>
<evidence type="ECO:0000313" key="1">
    <source>
        <dbReference type="EMBL" id="KAI0026912.1"/>
    </source>
</evidence>
<comment type="caution">
    <text evidence="1">The sequence shown here is derived from an EMBL/GenBank/DDBJ whole genome shotgun (WGS) entry which is preliminary data.</text>
</comment>
<accession>A0ACB8Q5K1</accession>
<keyword evidence="2" id="KW-1185">Reference proteome</keyword>
<proteinExistence type="predicted"/>
<dbReference type="Proteomes" id="UP000814128">
    <property type="component" value="Unassembled WGS sequence"/>
</dbReference>
<evidence type="ECO:0000313" key="2">
    <source>
        <dbReference type="Proteomes" id="UP000814128"/>
    </source>
</evidence>
<gene>
    <name evidence="1" type="ORF">K488DRAFT_74978</name>
</gene>
<dbReference type="EMBL" id="MU274113">
    <property type="protein sequence ID" value="KAI0026912.1"/>
    <property type="molecule type" value="Genomic_DNA"/>
</dbReference>
<organism evidence="1 2">
    <name type="scientific">Vararia minispora EC-137</name>
    <dbReference type="NCBI Taxonomy" id="1314806"/>
    <lineage>
        <taxon>Eukaryota</taxon>
        <taxon>Fungi</taxon>
        <taxon>Dikarya</taxon>
        <taxon>Basidiomycota</taxon>
        <taxon>Agaricomycotina</taxon>
        <taxon>Agaricomycetes</taxon>
        <taxon>Russulales</taxon>
        <taxon>Lachnocladiaceae</taxon>
        <taxon>Vararia</taxon>
    </lineage>
</organism>
<sequence length="1218" mass="134907">MGRILGPYNEPTRKVAPEIGLDDIPSFHQWLFGTAPPSGQLERARLATAVSSIETFHIPKHIEYLRNCDAAPPDPDGIIPIYNVTTSITALQAFAVDSNTFPEFAQPDVGTITFVLIDPIFHIEDDPASLAEIARQVGARETDLDPSFDRLLTTLLIPGSLLITAHMDTTRIDTVFKDEYVAPTRIERVIPSFAPITMQQDPRVSRTPTIRRNWEILAELESVRRRASEGDLGAHIAIYGMRHIYAVPPARDPSGTICHDSFYLGGEVTMKTSQWSWTKELTGFRARLVLDAGPYILHAAAVSTPGAGTPHRHLSRDTAYQIRREYNGRIPFKLGEVPSSSMSAVVSIVGLPEISSSPEPIHLPMVSRSPHKGAAKAINACIQEDVLTMDDSDGEIQGKWAEDFSDTAYRFAEQMAAGDPVLLEQYISQPEFQEFLEEGHPFRDLEHPIPDWIRDKVKCHELSHGFSPIQLIRVWSDQALTDENWPNLVQEIRDHFSMVRFVHRLHARVIANRYADPPPLISGKFMFLSEMDVAHEKFHSLAYRYRDTLPPLARSIFENPKHPYLRASFSFEQLFAGPVLDAFDSEYASSERDFQIFSPIAGHSWTLRTLRHPWNPLNMGRPGYMPSVLRLELAVEEFTELATPIDLIKILEKNRDEDTLMWSHLNGRPDIARELDGYLHAIEAAARRFQQYHMRPDLVELQFQRALDVAFGPERVDAAWSPIGYSLIRDDITRIMNPAPRDDGPKLIYPPRSPSASSTSPVPDLASASSSDDSDSEPTNPPNTEEASMTSSEEAPSFGIRPAITGPPPVPFPIPQCDSPPYDPQSPLDSPGSYCASLPGPQLPPWRLSRSLLNPLAPEFIPKQTDIQVFFARVDSTAQAPPEPPLSGQETTDSHAHRAATGEEDAVSVYPPDLQLVYETPRTVSPYPHYHVASQPSTPPQTTQPPSYERSTSSPRTRSAEEWWGSYEPNEDWKPAEPENDWEDVSRQDNMPYEAEVALGEDGEAGDLDMGRKLGNAPASPGTATCAMNPLYTVPPAAPAVSANPFVPAQPPTLPALLPVVTLGNGSIFIPNSTLGSMYHGTLALSRQSLKRFVDTTLRATACLLHPQLCDAGVLQEFDTLCSTHTFKAKPLPLAAIESGTRASRTPNLLLRASEALGHVVHATSIFNVEYADCGNDGLIRPFAENGSLDEPGFNELAGAYDRNLDDRTCEVVRLGWT</sequence>
<name>A0ACB8Q5K1_9AGAM</name>
<reference evidence="1" key="1">
    <citation type="submission" date="2021-02" db="EMBL/GenBank/DDBJ databases">
        <authorList>
            <consortium name="DOE Joint Genome Institute"/>
            <person name="Ahrendt S."/>
            <person name="Looney B.P."/>
            <person name="Miyauchi S."/>
            <person name="Morin E."/>
            <person name="Drula E."/>
            <person name="Courty P.E."/>
            <person name="Chicoki N."/>
            <person name="Fauchery L."/>
            <person name="Kohler A."/>
            <person name="Kuo A."/>
            <person name="Labutti K."/>
            <person name="Pangilinan J."/>
            <person name="Lipzen A."/>
            <person name="Riley R."/>
            <person name="Andreopoulos W."/>
            <person name="He G."/>
            <person name="Johnson J."/>
            <person name="Barry K.W."/>
            <person name="Grigoriev I.V."/>
            <person name="Nagy L."/>
            <person name="Hibbett D."/>
            <person name="Henrissat B."/>
            <person name="Matheny P.B."/>
            <person name="Labbe J."/>
            <person name="Martin F."/>
        </authorList>
    </citation>
    <scope>NUCLEOTIDE SEQUENCE</scope>
    <source>
        <strain evidence="1">EC-137</strain>
    </source>
</reference>
<protein>
    <submittedName>
        <fullName evidence="1">Uncharacterized protein</fullName>
    </submittedName>
</protein>